<comment type="caution">
    <text evidence="1">The sequence shown here is derived from an EMBL/GenBank/DDBJ whole genome shotgun (WGS) entry which is preliminary data.</text>
</comment>
<evidence type="ECO:0000313" key="2">
    <source>
        <dbReference type="EMBL" id="CAF1130874.1"/>
    </source>
</evidence>
<protein>
    <submittedName>
        <fullName evidence="1">Uncharacterized protein</fullName>
    </submittedName>
</protein>
<evidence type="ECO:0000313" key="3">
    <source>
        <dbReference type="EMBL" id="CAF3871328.1"/>
    </source>
</evidence>
<dbReference type="EMBL" id="CAJNOK010011044">
    <property type="protein sequence ID" value="CAF1130874.1"/>
    <property type="molecule type" value="Genomic_DNA"/>
</dbReference>
<evidence type="ECO:0000313" key="1">
    <source>
        <dbReference type="EMBL" id="CAF1106675.1"/>
    </source>
</evidence>
<dbReference type="EMBL" id="CAJNOQ010005656">
    <property type="protein sequence ID" value="CAF1106675.1"/>
    <property type="molecule type" value="Genomic_DNA"/>
</dbReference>
<dbReference type="EMBL" id="CAJOBC010005656">
    <property type="protein sequence ID" value="CAF3871328.1"/>
    <property type="molecule type" value="Genomic_DNA"/>
</dbReference>
<dbReference type="Proteomes" id="UP000663829">
    <property type="component" value="Unassembled WGS sequence"/>
</dbReference>
<reference evidence="1" key="1">
    <citation type="submission" date="2021-02" db="EMBL/GenBank/DDBJ databases">
        <authorList>
            <person name="Nowell W R."/>
        </authorList>
    </citation>
    <scope>NUCLEOTIDE SEQUENCE</scope>
</reference>
<evidence type="ECO:0000313" key="5">
    <source>
        <dbReference type="Proteomes" id="UP000663829"/>
    </source>
</evidence>
<sequence>MTECKVLDKIKLAPNSPGYHDWSNPPPATTYTYRLSNVINSQDIMTSKSSIRAPLMEIIQTSSFSYTYVVVI</sequence>
<proteinExistence type="predicted"/>
<dbReference type="AlphaFoldDB" id="A0A814PE91"/>
<dbReference type="EMBL" id="CAJOBA010021737">
    <property type="protein sequence ID" value="CAF3913725.1"/>
    <property type="molecule type" value="Genomic_DNA"/>
</dbReference>
<dbReference type="Proteomes" id="UP000682733">
    <property type="component" value="Unassembled WGS sequence"/>
</dbReference>
<gene>
    <name evidence="1" type="ORF">GPM918_LOCUS19024</name>
    <name evidence="2" type="ORF">OVA965_LOCUS20646</name>
    <name evidence="3" type="ORF">SRO942_LOCUS19021</name>
    <name evidence="4" type="ORF">TMI583_LOCUS21082</name>
</gene>
<keyword evidence="5" id="KW-1185">Reference proteome</keyword>
<dbReference type="Proteomes" id="UP000677228">
    <property type="component" value="Unassembled WGS sequence"/>
</dbReference>
<organism evidence="1 5">
    <name type="scientific">Didymodactylos carnosus</name>
    <dbReference type="NCBI Taxonomy" id="1234261"/>
    <lineage>
        <taxon>Eukaryota</taxon>
        <taxon>Metazoa</taxon>
        <taxon>Spiralia</taxon>
        <taxon>Gnathifera</taxon>
        <taxon>Rotifera</taxon>
        <taxon>Eurotatoria</taxon>
        <taxon>Bdelloidea</taxon>
        <taxon>Philodinida</taxon>
        <taxon>Philodinidae</taxon>
        <taxon>Didymodactylos</taxon>
    </lineage>
</organism>
<name>A0A814PE91_9BILA</name>
<dbReference type="Proteomes" id="UP000681722">
    <property type="component" value="Unassembled WGS sequence"/>
</dbReference>
<accession>A0A814PE91</accession>
<evidence type="ECO:0000313" key="4">
    <source>
        <dbReference type="EMBL" id="CAF3913725.1"/>
    </source>
</evidence>